<evidence type="ECO:0000313" key="4">
    <source>
        <dbReference type="EMBL" id="PLW50792.1"/>
    </source>
</evidence>
<evidence type="ECO:0000313" key="5">
    <source>
        <dbReference type="Proteomes" id="UP000235388"/>
    </source>
</evidence>
<protein>
    <submittedName>
        <fullName evidence="2">Uncharacterized protein</fullName>
    </submittedName>
</protein>
<keyword evidence="1" id="KW-0472">Membrane</keyword>
<proteinExistence type="predicted"/>
<dbReference type="EMBL" id="PGCI01000133">
    <property type="protein sequence ID" value="PLW38117.1"/>
    <property type="molecule type" value="Genomic_DNA"/>
</dbReference>
<name>A0A2N5S2U0_9BASI</name>
<organism evidence="2 6">
    <name type="scientific">Puccinia coronata f. sp. avenae</name>
    <dbReference type="NCBI Taxonomy" id="200324"/>
    <lineage>
        <taxon>Eukaryota</taxon>
        <taxon>Fungi</taxon>
        <taxon>Dikarya</taxon>
        <taxon>Basidiomycota</taxon>
        <taxon>Pucciniomycotina</taxon>
        <taxon>Pucciniomycetes</taxon>
        <taxon>Pucciniales</taxon>
        <taxon>Pucciniaceae</taxon>
        <taxon>Puccinia</taxon>
    </lineage>
</organism>
<sequence>MRALEPSARPLLYTSSRSELAFFSRSLTGCFIAILIATWLVGHSSAPSAAKMMRALEPSARPFLYTSSKSELAFFSRSLTGCFIAILIATRLVGHSSAPSAAKVEHSEHMLEFPKGFNYAMARTFLE</sequence>
<evidence type="ECO:0000256" key="1">
    <source>
        <dbReference type="SAM" id="Phobius"/>
    </source>
</evidence>
<evidence type="ECO:0000313" key="2">
    <source>
        <dbReference type="EMBL" id="PLW07533.1"/>
    </source>
</evidence>
<dbReference type="Proteomes" id="UP000235388">
    <property type="component" value="Unassembled WGS sequence"/>
</dbReference>
<feature type="transmembrane region" description="Helical" evidence="1">
    <location>
        <begin position="20"/>
        <end position="42"/>
    </location>
</feature>
<dbReference type="EMBL" id="PGCJ01000088">
    <property type="protein sequence ID" value="PLW50792.1"/>
    <property type="molecule type" value="Genomic_DNA"/>
</dbReference>
<keyword evidence="1" id="KW-0812">Transmembrane</keyword>
<dbReference type="Proteomes" id="UP000235392">
    <property type="component" value="Unassembled WGS sequence"/>
</dbReference>
<feature type="transmembrane region" description="Helical" evidence="1">
    <location>
        <begin position="72"/>
        <end position="93"/>
    </location>
</feature>
<reference evidence="5 6" key="1">
    <citation type="submission" date="2017-11" db="EMBL/GenBank/DDBJ databases">
        <title>De novo assembly and phasing of dikaryotic genomes from two isolates of Puccinia coronata f. sp. avenae, the causal agent of oat crown rust.</title>
        <authorList>
            <person name="Miller M.E."/>
            <person name="Zhang Y."/>
            <person name="Omidvar V."/>
            <person name="Sperschneider J."/>
            <person name="Schwessinger B."/>
            <person name="Raley C."/>
            <person name="Palmer J.M."/>
            <person name="Garnica D."/>
            <person name="Upadhyaya N."/>
            <person name="Rathjen J."/>
            <person name="Taylor J.M."/>
            <person name="Park R.F."/>
            <person name="Dodds P.N."/>
            <person name="Hirsch C.D."/>
            <person name="Kianian S.F."/>
            <person name="Figueroa M."/>
        </authorList>
    </citation>
    <scope>NUCLEOTIDE SEQUENCE [LARGE SCALE GENOMIC DNA]</scope>
    <source>
        <strain evidence="4">12NC29</strain>
        <strain evidence="2">12SD80</strain>
    </source>
</reference>
<evidence type="ECO:0000313" key="6">
    <source>
        <dbReference type="Proteomes" id="UP000235392"/>
    </source>
</evidence>
<comment type="caution">
    <text evidence="2">The sequence shown here is derived from an EMBL/GenBank/DDBJ whole genome shotgun (WGS) entry which is preliminary data.</text>
</comment>
<dbReference type="AlphaFoldDB" id="A0A2N5S2U0"/>
<dbReference type="EMBL" id="PGCI01001123">
    <property type="protein sequence ID" value="PLW07533.1"/>
    <property type="molecule type" value="Genomic_DNA"/>
</dbReference>
<keyword evidence="5" id="KW-1185">Reference proteome</keyword>
<accession>A0A2N5S2U0</accession>
<evidence type="ECO:0000313" key="3">
    <source>
        <dbReference type="EMBL" id="PLW38117.1"/>
    </source>
</evidence>
<gene>
    <name evidence="4" type="ORF">PCANC_14317</name>
    <name evidence="3" type="ORF">PCASD_11781</name>
    <name evidence="2" type="ORF">PCASD_23984</name>
</gene>
<keyword evidence="1" id="KW-1133">Transmembrane helix</keyword>